<organism evidence="1 2">
    <name type="scientific">Rubricella aquisinus</name>
    <dbReference type="NCBI Taxonomy" id="2028108"/>
    <lineage>
        <taxon>Bacteria</taxon>
        <taxon>Pseudomonadati</taxon>
        <taxon>Pseudomonadota</taxon>
        <taxon>Alphaproteobacteria</taxon>
        <taxon>Rhodobacterales</taxon>
        <taxon>Paracoccaceae</taxon>
        <taxon>Rubricella</taxon>
    </lineage>
</organism>
<evidence type="ECO:0000313" key="1">
    <source>
        <dbReference type="EMBL" id="MBB5517103.1"/>
    </source>
</evidence>
<protein>
    <submittedName>
        <fullName evidence="1">Uncharacterized protein</fullName>
    </submittedName>
</protein>
<dbReference type="RefSeq" id="WP_184013057.1">
    <property type="nucleotide sequence ID" value="NZ_JACIJS010000012.1"/>
</dbReference>
<sequence length="179" mass="20266">MDDLLRVETDRVFVLMNKPTWHQGGDLSQSSETYADEGVTAQGRHYLIREAIPKGESFDDWSQLFAVTIEHPLDGELDGYLGGLVANYENACDHLVYQQSRTTPPNVRMISFFCGQEKAEPNRGEVAFFTMMMTGDVLVKNYHHIRVPTFRPDRDELGVTMDEIVTTIRSLGALQVLPK</sequence>
<comment type="caution">
    <text evidence="1">The sequence shown here is derived from an EMBL/GenBank/DDBJ whole genome shotgun (WGS) entry which is preliminary data.</text>
</comment>
<gene>
    <name evidence="1" type="ORF">FHS89_003147</name>
</gene>
<dbReference type="Proteomes" id="UP000553766">
    <property type="component" value="Unassembled WGS sequence"/>
</dbReference>
<accession>A0A840WSX2</accession>
<evidence type="ECO:0000313" key="2">
    <source>
        <dbReference type="Proteomes" id="UP000553766"/>
    </source>
</evidence>
<dbReference type="EMBL" id="JACIJS010000012">
    <property type="protein sequence ID" value="MBB5517103.1"/>
    <property type="molecule type" value="Genomic_DNA"/>
</dbReference>
<proteinExistence type="predicted"/>
<reference evidence="1 2" key="1">
    <citation type="submission" date="2020-08" db="EMBL/GenBank/DDBJ databases">
        <title>Genomic Encyclopedia of Type Strains, Phase IV (KMG-IV): sequencing the most valuable type-strain genomes for metagenomic binning, comparative biology and taxonomic classification.</title>
        <authorList>
            <person name="Goeker M."/>
        </authorList>
    </citation>
    <scope>NUCLEOTIDE SEQUENCE [LARGE SCALE GENOMIC DNA]</scope>
    <source>
        <strain evidence="1 2">DSM 103377</strain>
    </source>
</reference>
<dbReference type="AlphaFoldDB" id="A0A840WSX2"/>
<keyword evidence="2" id="KW-1185">Reference proteome</keyword>
<name>A0A840WSX2_9RHOB</name>